<gene>
    <name evidence="3" type="ORF">PDIGIT_LOCUS3573</name>
</gene>
<evidence type="ECO:0000313" key="3">
    <source>
        <dbReference type="EMBL" id="CAI6320392.1"/>
    </source>
</evidence>
<dbReference type="Proteomes" id="UP001152607">
    <property type="component" value="Unassembled WGS sequence"/>
</dbReference>
<dbReference type="OrthoDB" id="283424at2759"/>
<dbReference type="GO" id="GO:0005763">
    <property type="term" value="C:mitochondrial small ribosomal subunit"/>
    <property type="evidence" value="ECO:0007669"/>
    <property type="project" value="TreeGrafter"/>
</dbReference>
<dbReference type="PANTHER" id="PTHR13490">
    <property type="entry name" value="MITOCHONDRIAL 28S RIBOSOMAL PROTEIN S28"/>
    <property type="match status" value="1"/>
</dbReference>
<dbReference type="PANTHER" id="PTHR13490:SF0">
    <property type="entry name" value="SMALL RIBOSOMAL SUBUNIT PROTEIN MS35"/>
    <property type="match status" value="1"/>
</dbReference>
<protein>
    <recommendedName>
        <fullName evidence="2">Small ribosomal subunit protein mS35 mitochondrial conserved domain-containing protein</fullName>
    </recommendedName>
</protein>
<dbReference type="EMBL" id="CAOQHR010000002">
    <property type="protein sequence ID" value="CAI6320392.1"/>
    <property type="molecule type" value="Genomic_DNA"/>
</dbReference>
<dbReference type="GO" id="GO:0032543">
    <property type="term" value="P:mitochondrial translation"/>
    <property type="evidence" value="ECO:0007669"/>
    <property type="project" value="InterPro"/>
</dbReference>
<proteinExistence type="predicted"/>
<evidence type="ECO:0000256" key="1">
    <source>
        <dbReference type="SAM" id="MobiDB-lite"/>
    </source>
</evidence>
<name>A0A9W4XMI2_9PLEO</name>
<dbReference type="AlphaFoldDB" id="A0A9W4XMI2"/>
<organism evidence="3 4">
    <name type="scientific">Periconia digitata</name>
    <dbReference type="NCBI Taxonomy" id="1303443"/>
    <lineage>
        <taxon>Eukaryota</taxon>
        <taxon>Fungi</taxon>
        <taxon>Dikarya</taxon>
        <taxon>Ascomycota</taxon>
        <taxon>Pezizomycotina</taxon>
        <taxon>Dothideomycetes</taxon>
        <taxon>Pleosporomycetidae</taxon>
        <taxon>Pleosporales</taxon>
        <taxon>Massarineae</taxon>
        <taxon>Periconiaceae</taxon>
        <taxon>Periconia</taxon>
    </lineage>
</organism>
<feature type="region of interest" description="Disordered" evidence="1">
    <location>
        <begin position="312"/>
        <end position="335"/>
    </location>
</feature>
<dbReference type="InterPro" id="IPR019349">
    <property type="entry name" value="Ribosomal_mS35_mit"/>
</dbReference>
<dbReference type="GO" id="GO:0003735">
    <property type="term" value="F:structural constituent of ribosome"/>
    <property type="evidence" value="ECO:0007669"/>
    <property type="project" value="InterPro"/>
</dbReference>
<dbReference type="Pfam" id="PF10213">
    <property type="entry name" value="MRP-S28"/>
    <property type="match status" value="1"/>
</dbReference>
<reference evidence="3" key="1">
    <citation type="submission" date="2023-01" db="EMBL/GenBank/DDBJ databases">
        <authorList>
            <person name="Van Ghelder C."/>
            <person name="Rancurel C."/>
        </authorList>
    </citation>
    <scope>NUCLEOTIDE SEQUENCE</scope>
    <source>
        <strain evidence="3">CNCM I-4278</strain>
    </source>
</reference>
<sequence length="335" mass="38236">MASTTRRLAFSARRCSSKLYVQTAQPRFSPLWQRPLSTSSSRRADETPAKDGITTPELADLIDDMYGVQEQVRSKSGPTWQSIDPNGIDQAALQEQGKDGFWSEGEEELGPDEDYYADDITSDGHQLLEQHRELREYARMIAWELPLLNHLARPFEVPTQATPFRFRYTSYLGERHPAVNKVVVEFCAKDMKLSPIQTDKLIKLAGVRYNPSNDTIKLSCEKFDTQAQNKRFLGETISKLLTEAKDGSDTFADVPFDFRHHKPKPVYEFPESWILTPERKKYLEEKRSASVLKEEERKFTGALIDGNKVVESNLPRNEPEPVPVMIGGRRGKALR</sequence>
<feature type="region of interest" description="Disordered" evidence="1">
    <location>
        <begin position="31"/>
        <end position="55"/>
    </location>
</feature>
<feature type="domain" description="Small ribosomal subunit protein mS35 mitochondrial conserved" evidence="2">
    <location>
        <begin position="154"/>
        <end position="273"/>
    </location>
</feature>
<comment type="caution">
    <text evidence="3">The sequence shown here is derived from an EMBL/GenBank/DDBJ whole genome shotgun (WGS) entry which is preliminary data.</text>
</comment>
<keyword evidence="4" id="KW-1185">Reference proteome</keyword>
<dbReference type="InterPro" id="IPR039848">
    <property type="entry name" value="Ribosomal_mS35_mt"/>
</dbReference>
<evidence type="ECO:0000259" key="2">
    <source>
        <dbReference type="Pfam" id="PF10213"/>
    </source>
</evidence>
<evidence type="ECO:0000313" key="4">
    <source>
        <dbReference type="Proteomes" id="UP001152607"/>
    </source>
</evidence>
<accession>A0A9W4XMI2</accession>